<dbReference type="GO" id="GO:0009103">
    <property type="term" value="P:lipopolysaccharide biosynthetic process"/>
    <property type="evidence" value="ECO:0007669"/>
    <property type="project" value="UniProtKB-ARBA"/>
</dbReference>
<evidence type="ECO:0000256" key="7">
    <source>
        <dbReference type="ARBA" id="ARBA00023136"/>
    </source>
</evidence>
<evidence type="ECO:0000256" key="3">
    <source>
        <dbReference type="ARBA" id="ARBA00022676"/>
    </source>
</evidence>
<dbReference type="InterPro" id="IPR050297">
    <property type="entry name" value="LipidA_mod_glycosyltrf_83"/>
</dbReference>
<dbReference type="Proteomes" id="UP000230790">
    <property type="component" value="Unassembled WGS sequence"/>
</dbReference>
<dbReference type="PANTHER" id="PTHR33908:SF11">
    <property type="entry name" value="MEMBRANE PROTEIN"/>
    <property type="match status" value="1"/>
</dbReference>
<evidence type="ECO:0000256" key="1">
    <source>
        <dbReference type="ARBA" id="ARBA00004651"/>
    </source>
</evidence>
<comment type="caution">
    <text evidence="9">The sequence shown here is derived from an EMBL/GenBank/DDBJ whole genome shotgun (WGS) entry which is preliminary data.</text>
</comment>
<evidence type="ECO:0008006" key="11">
    <source>
        <dbReference type="Google" id="ProtNLM"/>
    </source>
</evidence>
<dbReference type="EMBL" id="PGTN01000009">
    <property type="protein sequence ID" value="PJF48660.1"/>
    <property type="molecule type" value="Genomic_DNA"/>
</dbReference>
<feature type="transmembrane region" description="Helical" evidence="8">
    <location>
        <begin position="376"/>
        <end position="398"/>
    </location>
</feature>
<feature type="transmembrane region" description="Helical" evidence="8">
    <location>
        <begin position="243"/>
        <end position="259"/>
    </location>
</feature>
<dbReference type="GO" id="GO:0016763">
    <property type="term" value="F:pentosyltransferase activity"/>
    <property type="evidence" value="ECO:0007669"/>
    <property type="project" value="TreeGrafter"/>
</dbReference>
<organism evidence="9 10">
    <name type="scientific">Candidatus Thermofonsia Clade 3 bacterium</name>
    <dbReference type="NCBI Taxonomy" id="2364212"/>
    <lineage>
        <taxon>Bacteria</taxon>
        <taxon>Bacillati</taxon>
        <taxon>Chloroflexota</taxon>
        <taxon>Candidatus Thermofontia</taxon>
        <taxon>Candidatus Thermofonsia Clade 3</taxon>
    </lineage>
</organism>
<evidence type="ECO:0000313" key="10">
    <source>
        <dbReference type="Proteomes" id="UP000230790"/>
    </source>
</evidence>
<dbReference type="GO" id="GO:0005886">
    <property type="term" value="C:plasma membrane"/>
    <property type="evidence" value="ECO:0007669"/>
    <property type="project" value="UniProtKB-SubCell"/>
</dbReference>
<dbReference type="PANTHER" id="PTHR33908">
    <property type="entry name" value="MANNOSYLTRANSFERASE YKCB-RELATED"/>
    <property type="match status" value="1"/>
</dbReference>
<dbReference type="AlphaFoldDB" id="A0A2M8QFR6"/>
<keyword evidence="5 8" id="KW-0812">Transmembrane</keyword>
<gene>
    <name evidence="9" type="ORF">CUN48_02520</name>
</gene>
<evidence type="ECO:0000256" key="5">
    <source>
        <dbReference type="ARBA" id="ARBA00022692"/>
    </source>
</evidence>
<keyword evidence="6 8" id="KW-1133">Transmembrane helix</keyword>
<evidence type="ECO:0000256" key="8">
    <source>
        <dbReference type="SAM" id="Phobius"/>
    </source>
</evidence>
<evidence type="ECO:0000313" key="9">
    <source>
        <dbReference type="EMBL" id="PJF48660.1"/>
    </source>
</evidence>
<keyword evidence="4" id="KW-0808">Transferase</keyword>
<feature type="transmembrane region" description="Helical" evidence="8">
    <location>
        <begin position="302"/>
        <end position="321"/>
    </location>
</feature>
<accession>A0A2M8QFR6</accession>
<comment type="subcellular location">
    <subcellularLocation>
        <location evidence="1">Cell membrane</location>
        <topology evidence="1">Multi-pass membrane protein</topology>
    </subcellularLocation>
</comment>
<protein>
    <recommendedName>
        <fullName evidence="11">Glycosyltransferase RgtA/B/C/D-like domain-containing protein</fullName>
    </recommendedName>
</protein>
<feature type="transmembrane region" description="Helical" evidence="8">
    <location>
        <begin position="148"/>
        <end position="174"/>
    </location>
</feature>
<evidence type="ECO:0000256" key="2">
    <source>
        <dbReference type="ARBA" id="ARBA00022475"/>
    </source>
</evidence>
<evidence type="ECO:0000256" key="6">
    <source>
        <dbReference type="ARBA" id="ARBA00022989"/>
    </source>
</evidence>
<keyword evidence="7 8" id="KW-0472">Membrane</keyword>
<name>A0A2M8QFR6_9CHLR</name>
<feature type="transmembrane region" description="Helical" evidence="8">
    <location>
        <begin position="419"/>
        <end position="438"/>
    </location>
</feature>
<keyword evidence="3" id="KW-0328">Glycosyltransferase</keyword>
<proteinExistence type="predicted"/>
<reference evidence="9 10" key="1">
    <citation type="submission" date="2017-11" db="EMBL/GenBank/DDBJ databases">
        <title>Evolution of Phototrophy in the Chloroflexi Phylum Driven by Horizontal Gene Transfer.</title>
        <authorList>
            <person name="Ward L.M."/>
            <person name="Hemp J."/>
            <person name="Shih P.M."/>
            <person name="Mcglynn S.E."/>
            <person name="Fischer W."/>
        </authorList>
    </citation>
    <scope>NUCLEOTIDE SEQUENCE [LARGE SCALE GENOMIC DNA]</scope>
    <source>
        <strain evidence="9">JP3_7</strain>
    </source>
</reference>
<feature type="transmembrane region" description="Helical" evidence="8">
    <location>
        <begin position="12"/>
        <end position="34"/>
    </location>
</feature>
<sequence>MRFILQRITHWTLVAILALYIAAGVIYAVSAPLLDVSDEVRHYAMIEHLAQGRGLPVQDEAYNRQITEQERRALRPLTYYAQEGSQPPLYYALMALVALPFDRSDHADLVWPNPHARLGRADATNNWNQLVHTPAEAFPWRGTTLAVMVMRLIGVTLGAITVACTYALALTLCASRRASNRKADEAEAPCNQSPLLTPLAAAFVAFNPMFVHIMASVNNDTLATTLATLALLFSARMIRHGARMGQAIVLGVILGGAALTKASGLALAIVAPFFVLVSEFVRRARPTAMAAQPDPRSLARALPLLLGMALPALAVAGWWYWRNQMLYGDFTGTTMMARIAGPREVTPSALELIGEWDGFFKSYWGLFGAVNIPMDVWIYAALQFLLILAGFGLLFALLGWLRRMRDVARLSAILDARALMLLMLFSAFLVAFVALVRWTSLTLASQGRLLFPVIAPISIFLALGLLSVAARASRVAQMRHAPRTLAIAIPTALAALTLLAPFVYIRPAYALPQRLSPDAPLALDRQTELIFEDKIRYLGFQVHNPKQRVAPGEVLDVTLYWQALRPLDHNYSAFIRVYAKGEQLAHVLDTYPGGGMWQTTLWQPGEIIADRYRLRLEDTLTTTRLAPSTLWLDVGFWDFTAQRFLPTFDPAGQPTGRQRYEAASLNLARLTPNLRMKARFEKVALTAIRAEQAGRVVLLNLDWLATDDFTEDYTTFVQLFDAAGNKLPPQADGRAKGGDFAPRWWRAGDLILNDVYSVNLPEDFPPGQYTIKFGLYNADGARMPAFDEAGRAIPEAALSVPIAIR</sequence>
<keyword evidence="2" id="KW-1003">Cell membrane</keyword>
<feature type="transmembrane region" description="Helical" evidence="8">
    <location>
        <begin position="195"/>
        <end position="215"/>
    </location>
</feature>
<feature type="transmembrane region" description="Helical" evidence="8">
    <location>
        <begin position="484"/>
        <end position="505"/>
    </location>
</feature>
<evidence type="ECO:0000256" key="4">
    <source>
        <dbReference type="ARBA" id="ARBA00022679"/>
    </source>
</evidence>
<feature type="transmembrane region" description="Helical" evidence="8">
    <location>
        <begin position="450"/>
        <end position="472"/>
    </location>
</feature>